<evidence type="ECO:0008006" key="7">
    <source>
        <dbReference type="Google" id="ProtNLM"/>
    </source>
</evidence>
<dbReference type="InterPro" id="IPR021480">
    <property type="entry name" value="Zinc_ribbon_12"/>
</dbReference>
<keyword evidence="6" id="KW-1185">Reference proteome</keyword>
<keyword evidence="1" id="KW-0175">Coiled coil</keyword>
<sequence length="1035" mass="114511">MAKYLVCRTVVLEGKLCSAYVVPVGAWGPCGSNEVDDGEKPQLIESRLDLCPYRMDANAGEPVLETISSFLTPIIYSWSEPPVFINFPSSAAVADSIREGWSPFVSLPLSPSHDYSCQNLAFRLFLLLLSNPSFSLSHMAVARRNKVERKKDRNAFPGGVLVGEFEVVAKDRSLRGFLKGSFHAREMAEEGLGSKVRVVRCPKCEKLLPELANFAVYRCGGCGATLQAKKPVPGSRASPEKSDEENIKYLEALVQHCMEKKSMVSDSSAEIHHEGSGADRTMESVSHGSAGSHGVSVTGCEDSDPMKINDLPKENGGADTRYQCHWDTLISEHTHDVSDLGKADMESGREMKQQVDEPREPERRQVRVPRAPMGDGWPAPLPDEGPSDCHRYPSHNNGSVEGESRQNMDGASRVDCLEQDRARLLRMLDELRDQVQRTCEASDKPKSSYVHHDHVKCFPETSSSSDPNSSRYFSTLHDHNAGMVNLYSNVPAEGDISGYGDLFAQRRVPFHRPREYPPRQVDGVLYGQFTLDPVMSYHHDGFYHQPACSCMQCYQRPFLLPARAPSTTIGHQRILYPVNNYEFYGVNGPSIIGSRNSNIRVDNAPFHRFEPRSHCRTKFSKNNARSCRPIDGAAPFTICSSCFELLQLPEKFLLLKKNNINLQCGSCFKLVAIQYDGSKIVISAPTPVSHVSSENSNSSHNSSINGIRSTDEKLVLPYIFTSNYHETIEKGHGLHSRESEKEYGSSLSPGTSGYVESPESVILQKDVPSLPGMPSEAQVMLGVPSLPLREHFGYLLSDHAADGSESGSESNRSDQARSQSLNGNFKQNSTKDVQVATEMNLSDEEDPPSGLSRDSWDMISKDETQPRIVKAGDSFLAGLIKKSFRPLNQSLGHGRFKVSINDHPIPYRLIKKAEKQAGPIYPGHYWYDYRAGFWGVMGHPCLGIISPFIEEFNYPMPKNCAGGNTGVLVNGRELHQKDLDLLIGRGLPATRGCSYIIEISGKVWDESSGEELDGLGKLAPTVEKVKHGFGMSVQQ</sequence>
<dbReference type="Pfam" id="PF11331">
    <property type="entry name" value="Zn_ribbon_12"/>
    <property type="match status" value="1"/>
</dbReference>
<feature type="compositionally biased region" description="Polar residues" evidence="2">
    <location>
        <begin position="816"/>
        <end position="831"/>
    </location>
</feature>
<dbReference type="PANTHER" id="PTHR31105">
    <property type="entry name" value="EXTRA-LARGE G-PROTEIN-LIKE"/>
    <property type="match status" value="1"/>
</dbReference>
<feature type="domain" description="Probable zinc-ribbon" evidence="3">
    <location>
        <begin position="632"/>
        <end position="672"/>
    </location>
</feature>
<evidence type="ECO:0000256" key="1">
    <source>
        <dbReference type="SAM" id="Coils"/>
    </source>
</evidence>
<dbReference type="InterPro" id="IPR040244">
    <property type="entry name" value="EDR4-like"/>
</dbReference>
<feature type="compositionally biased region" description="Basic and acidic residues" evidence="2">
    <location>
        <begin position="345"/>
        <end position="365"/>
    </location>
</feature>
<gene>
    <name evidence="5" type="ORF">OPV22_025799</name>
</gene>
<dbReference type="AlphaFoldDB" id="A0AAV8Q8E1"/>
<comment type="caution">
    <text evidence="5">The sequence shown here is derived from an EMBL/GenBank/DDBJ whole genome shotgun (WGS) entry which is preliminary data.</text>
</comment>
<evidence type="ECO:0000259" key="4">
    <source>
        <dbReference type="Pfam" id="PF22910"/>
    </source>
</evidence>
<feature type="region of interest" description="Disordered" evidence="2">
    <location>
        <begin position="263"/>
        <end position="308"/>
    </location>
</feature>
<reference evidence="5 6" key="1">
    <citation type="submission" date="2022-12" db="EMBL/GenBank/DDBJ databases">
        <title>Chromosome-scale assembly of the Ensete ventricosum genome.</title>
        <authorList>
            <person name="Dussert Y."/>
            <person name="Stocks J."/>
            <person name="Wendawek A."/>
            <person name="Woldeyes F."/>
            <person name="Nichols R.A."/>
            <person name="Borrell J.S."/>
        </authorList>
    </citation>
    <scope>NUCLEOTIDE SEQUENCE [LARGE SCALE GENOMIC DNA]</scope>
    <source>
        <strain evidence="6">cv. Maze</strain>
        <tissue evidence="5">Seeds</tissue>
    </source>
</reference>
<feature type="compositionally biased region" description="Basic and acidic residues" evidence="2">
    <location>
        <begin position="731"/>
        <end position="743"/>
    </location>
</feature>
<name>A0AAV8Q8E1_ENSVE</name>
<protein>
    <recommendedName>
        <fullName evidence="7">Zinc-ribbon domain-containing protein</fullName>
    </recommendedName>
</protein>
<evidence type="ECO:0000256" key="2">
    <source>
        <dbReference type="SAM" id="MobiDB-lite"/>
    </source>
</evidence>
<evidence type="ECO:0000259" key="3">
    <source>
        <dbReference type="Pfam" id="PF11331"/>
    </source>
</evidence>
<feature type="region of interest" description="Disordered" evidence="2">
    <location>
        <begin position="731"/>
        <end position="756"/>
    </location>
</feature>
<feature type="compositionally biased region" description="Basic and acidic residues" evidence="2">
    <location>
        <begin position="263"/>
        <end position="282"/>
    </location>
</feature>
<evidence type="ECO:0000313" key="5">
    <source>
        <dbReference type="EMBL" id="KAJ8471456.1"/>
    </source>
</evidence>
<accession>A0AAV8Q8E1</accession>
<feature type="coiled-coil region" evidence="1">
    <location>
        <begin position="414"/>
        <end position="441"/>
    </location>
</feature>
<dbReference type="EMBL" id="JAQQAF010000007">
    <property type="protein sequence ID" value="KAJ8471456.1"/>
    <property type="molecule type" value="Genomic_DNA"/>
</dbReference>
<dbReference type="PANTHER" id="PTHR31105:SF42">
    <property type="entry name" value="OS02G0258300 PROTEIN"/>
    <property type="match status" value="1"/>
</dbReference>
<dbReference type="GO" id="GO:1900150">
    <property type="term" value="P:regulation of defense response to fungus"/>
    <property type="evidence" value="ECO:0007669"/>
    <property type="project" value="InterPro"/>
</dbReference>
<dbReference type="Proteomes" id="UP001222027">
    <property type="component" value="Unassembled WGS sequence"/>
</dbReference>
<feature type="compositionally biased region" description="Polar residues" evidence="2">
    <location>
        <begin position="394"/>
        <end position="409"/>
    </location>
</feature>
<dbReference type="Pfam" id="PF22910">
    <property type="entry name" value="EDR4-like_1st"/>
    <property type="match status" value="1"/>
</dbReference>
<dbReference type="InterPro" id="IPR055126">
    <property type="entry name" value="EDR4-like_N"/>
</dbReference>
<proteinExistence type="predicted"/>
<feature type="region of interest" description="Disordered" evidence="2">
    <location>
        <begin position="345"/>
        <end position="412"/>
    </location>
</feature>
<evidence type="ECO:0000313" key="6">
    <source>
        <dbReference type="Proteomes" id="UP001222027"/>
    </source>
</evidence>
<organism evidence="5 6">
    <name type="scientific">Ensete ventricosum</name>
    <name type="common">Abyssinian banana</name>
    <name type="synonym">Musa ensete</name>
    <dbReference type="NCBI Taxonomy" id="4639"/>
    <lineage>
        <taxon>Eukaryota</taxon>
        <taxon>Viridiplantae</taxon>
        <taxon>Streptophyta</taxon>
        <taxon>Embryophyta</taxon>
        <taxon>Tracheophyta</taxon>
        <taxon>Spermatophyta</taxon>
        <taxon>Magnoliopsida</taxon>
        <taxon>Liliopsida</taxon>
        <taxon>Zingiberales</taxon>
        <taxon>Musaceae</taxon>
        <taxon>Ensete</taxon>
    </lineage>
</organism>
<feature type="compositionally biased region" description="Low complexity" evidence="2">
    <location>
        <begin position="284"/>
        <end position="297"/>
    </location>
</feature>
<feature type="domain" description="Enhanced disease resistance 4-like N-terminal" evidence="4">
    <location>
        <begin position="195"/>
        <end position="228"/>
    </location>
</feature>
<feature type="region of interest" description="Disordered" evidence="2">
    <location>
        <begin position="799"/>
        <end position="831"/>
    </location>
</feature>